<dbReference type="GO" id="GO:0003941">
    <property type="term" value="F:L-serine ammonia-lyase activity"/>
    <property type="evidence" value="ECO:0007669"/>
    <property type="project" value="TreeGrafter"/>
</dbReference>
<dbReference type="PANTHER" id="PTHR48078:SF6">
    <property type="entry name" value="L-THREONINE DEHYDRATASE CATABOLIC TDCB"/>
    <property type="match status" value="1"/>
</dbReference>
<dbReference type="Gene3D" id="3.40.50.1100">
    <property type="match status" value="2"/>
</dbReference>
<protein>
    <submittedName>
        <fullName evidence="5">Threonine dehydratase</fullName>
        <ecNumber evidence="5">4.3.1.19</ecNumber>
    </submittedName>
</protein>
<evidence type="ECO:0000256" key="1">
    <source>
        <dbReference type="ARBA" id="ARBA00001933"/>
    </source>
</evidence>
<keyword evidence="6" id="KW-1185">Reference proteome</keyword>
<accession>A0A2S9QI26</accession>
<sequence>MIDQNDIRAAYRRVAAHIRRTPLLDTQAGTFGLDHGVQLKLEFLQHAGSFKPRGAFNNLLSREVPAAGVAAASGGNHGIAVAHAARALGHKARIFVPVISSPAKIAAIRARGADLDIGGERYADALAACERYIAETGALSVHAFDAWETIAGQGTLGLEWEEQAGGALDTVLVATGGGGLIAGIAAWFAGRVKVVSVEPEGSQCLKAALEAGGPVDVGVESVAADSLGARNCGPRVYAVASRHVAEAITVPDSDIVEAQRRAWADARLALEPGGATALAALVGGVYRPEQGERVGVLACGANVDLTTIAG</sequence>
<keyword evidence="2" id="KW-0663">Pyridoxal phosphate</keyword>
<dbReference type="GO" id="GO:0009097">
    <property type="term" value="P:isoleucine biosynthetic process"/>
    <property type="evidence" value="ECO:0007669"/>
    <property type="project" value="TreeGrafter"/>
</dbReference>
<evidence type="ECO:0000256" key="3">
    <source>
        <dbReference type="ARBA" id="ARBA00023239"/>
    </source>
</evidence>
<comment type="caution">
    <text evidence="5">The sequence shown here is derived from an EMBL/GenBank/DDBJ whole genome shotgun (WGS) entry which is preliminary data.</text>
</comment>
<dbReference type="EMBL" id="PUEJ01000002">
    <property type="protein sequence ID" value="PRH88993.1"/>
    <property type="molecule type" value="Genomic_DNA"/>
</dbReference>
<dbReference type="SUPFAM" id="SSF53686">
    <property type="entry name" value="Tryptophan synthase beta subunit-like PLP-dependent enzymes"/>
    <property type="match status" value="1"/>
</dbReference>
<organism evidence="5 6">
    <name type="scientific">Labrys okinawensis</name>
    <dbReference type="NCBI Taxonomy" id="346911"/>
    <lineage>
        <taxon>Bacteria</taxon>
        <taxon>Pseudomonadati</taxon>
        <taxon>Pseudomonadota</taxon>
        <taxon>Alphaproteobacteria</taxon>
        <taxon>Hyphomicrobiales</taxon>
        <taxon>Xanthobacteraceae</taxon>
        <taxon>Labrys</taxon>
    </lineage>
</organism>
<dbReference type="InterPro" id="IPR050147">
    <property type="entry name" value="Ser/Thr_Dehydratase"/>
</dbReference>
<reference evidence="5 6" key="1">
    <citation type="submission" date="2018-02" db="EMBL/GenBank/DDBJ databases">
        <title>Whole genome sequencing of endophytic bacterium.</title>
        <authorList>
            <person name="Eedara R."/>
            <person name="Podile A.R."/>
        </authorList>
    </citation>
    <scope>NUCLEOTIDE SEQUENCE [LARGE SCALE GENOMIC DNA]</scope>
    <source>
        <strain evidence="5 6">RP1T</strain>
    </source>
</reference>
<feature type="domain" description="Tryptophan synthase beta chain-like PALP" evidence="4">
    <location>
        <begin position="16"/>
        <end position="300"/>
    </location>
</feature>
<dbReference type="EC" id="4.3.1.19" evidence="5"/>
<dbReference type="InterPro" id="IPR036052">
    <property type="entry name" value="TrpB-like_PALP_sf"/>
</dbReference>
<evidence type="ECO:0000313" key="5">
    <source>
        <dbReference type="EMBL" id="PRH88993.1"/>
    </source>
</evidence>
<dbReference type="GO" id="GO:0006567">
    <property type="term" value="P:L-threonine catabolic process"/>
    <property type="evidence" value="ECO:0007669"/>
    <property type="project" value="TreeGrafter"/>
</dbReference>
<evidence type="ECO:0000259" key="4">
    <source>
        <dbReference type="Pfam" id="PF00291"/>
    </source>
</evidence>
<dbReference type="RefSeq" id="WP_105861333.1">
    <property type="nucleotide sequence ID" value="NZ_PUEJ01000002.1"/>
</dbReference>
<dbReference type="OrthoDB" id="9811476at2"/>
<dbReference type="InterPro" id="IPR001926">
    <property type="entry name" value="TrpB-like_PALP"/>
</dbReference>
<dbReference type="GO" id="GO:0006565">
    <property type="term" value="P:L-serine catabolic process"/>
    <property type="evidence" value="ECO:0007669"/>
    <property type="project" value="TreeGrafter"/>
</dbReference>
<keyword evidence="3 5" id="KW-0456">Lyase</keyword>
<evidence type="ECO:0000313" key="6">
    <source>
        <dbReference type="Proteomes" id="UP000237682"/>
    </source>
</evidence>
<comment type="cofactor">
    <cofactor evidence="1">
        <name>pyridoxal 5'-phosphate</name>
        <dbReference type="ChEBI" id="CHEBI:597326"/>
    </cofactor>
</comment>
<proteinExistence type="predicted"/>
<dbReference type="GO" id="GO:0004794">
    <property type="term" value="F:threonine deaminase activity"/>
    <property type="evidence" value="ECO:0007669"/>
    <property type="project" value="UniProtKB-EC"/>
</dbReference>
<dbReference type="Pfam" id="PF00291">
    <property type="entry name" value="PALP"/>
    <property type="match status" value="1"/>
</dbReference>
<gene>
    <name evidence="5" type="ORF">C5L14_05495</name>
</gene>
<dbReference type="Proteomes" id="UP000237682">
    <property type="component" value="Unassembled WGS sequence"/>
</dbReference>
<evidence type="ECO:0000256" key="2">
    <source>
        <dbReference type="ARBA" id="ARBA00022898"/>
    </source>
</evidence>
<name>A0A2S9QI26_9HYPH</name>
<dbReference type="NCBIfam" id="NF006094">
    <property type="entry name" value="PRK08246.1"/>
    <property type="match status" value="1"/>
</dbReference>
<dbReference type="AlphaFoldDB" id="A0A2S9QI26"/>
<dbReference type="PANTHER" id="PTHR48078">
    <property type="entry name" value="THREONINE DEHYDRATASE, MITOCHONDRIAL-RELATED"/>
    <property type="match status" value="1"/>
</dbReference>